<dbReference type="PANTHER" id="PTHR11697:SF230">
    <property type="entry name" value="ZINC FINGER, MYM DOMAIN CONTAINING 1"/>
    <property type="match status" value="1"/>
</dbReference>
<evidence type="ECO:0000259" key="1">
    <source>
        <dbReference type="Pfam" id="PF05699"/>
    </source>
</evidence>
<sequence>MDNRLRLTTTIEGIRYLANQGLAFRGHDESIGSSNRGNFVEIIKCFARMNMEVEKVVLDKAPQNAQYISNDIQKQILHIFATKVRKTICRELGKNKFCILVDESLDESGKEQMAIILRFVDDQGLIRERFFDIVSVADTNALTLKKEICKVLGNNDILVENMRGQGYDGASNMRGSWNGLQALFLADCPYAYYVHCFAHRLQLALNGLAKDVKVVWRFFLMLTNIVNFVSASAKRRNELNLIRKNELKELLDSGELETGKGLNQARTLKRAGATRWGSHFASITSLMSLFKETKLLLLEISDHGPNQQFRGDAESNYIAMMSFEFVFSLTKTQDIVSALNFVENTKMQLQDMREYGWDDLFMSVVSFCELHGVDVPDMGGRYMMGTHRSCQQKDFITIEHAYRIDVFNGVIDCMMRELNDRFPEQTVELLTLSSALDPRNSFMSFNIEHICKLAKKFYPADFLPQELKALEVQLKLIRLVLTLPVSTATTERAFSCMRIIKNRLRSTICDEFLADCMILHIEREFANTIDNASIIEEFKSSKPRRVKF</sequence>
<dbReference type="PANTHER" id="PTHR11697">
    <property type="entry name" value="GENERAL TRANSCRIPTION FACTOR 2-RELATED ZINC FINGER PROTEIN"/>
    <property type="match status" value="1"/>
</dbReference>
<reference evidence="4" key="1">
    <citation type="submission" date="2025-08" db="UniProtKB">
        <authorList>
            <consortium name="RefSeq"/>
        </authorList>
    </citation>
    <scope>IDENTIFICATION</scope>
</reference>
<name>A0A6P5U0D1_PRUAV</name>
<dbReference type="InterPro" id="IPR012337">
    <property type="entry name" value="RNaseH-like_sf"/>
</dbReference>
<dbReference type="Proteomes" id="UP000515124">
    <property type="component" value="Unplaced"/>
</dbReference>
<feature type="domain" description="HAT C-terminal dimerisation" evidence="1">
    <location>
        <begin position="455"/>
        <end position="524"/>
    </location>
</feature>
<organism evidence="3 4">
    <name type="scientific">Prunus avium</name>
    <name type="common">Cherry</name>
    <name type="synonym">Cerasus avium</name>
    <dbReference type="NCBI Taxonomy" id="42229"/>
    <lineage>
        <taxon>Eukaryota</taxon>
        <taxon>Viridiplantae</taxon>
        <taxon>Streptophyta</taxon>
        <taxon>Embryophyta</taxon>
        <taxon>Tracheophyta</taxon>
        <taxon>Spermatophyta</taxon>
        <taxon>Magnoliopsida</taxon>
        <taxon>eudicotyledons</taxon>
        <taxon>Gunneridae</taxon>
        <taxon>Pentapetalae</taxon>
        <taxon>rosids</taxon>
        <taxon>fabids</taxon>
        <taxon>Rosales</taxon>
        <taxon>Rosaceae</taxon>
        <taxon>Amygdaloideae</taxon>
        <taxon>Amygdaleae</taxon>
        <taxon>Prunus</taxon>
    </lineage>
</organism>
<proteinExistence type="predicted"/>
<gene>
    <name evidence="4" type="primary">LOC110772514</name>
</gene>
<dbReference type="AlphaFoldDB" id="A0A6P5U0D1"/>
<evidence type="ECO:0000313" key="4">
    <source>
        <dbReference type="RefSeq" id="XP_021832640.1"/>
    </source>
</evidence>
<dbReference type="InterPro" id="IPR055298">
    <property type="entry name" value="AtLOH3-like"/>
</dbReference>
<dbReference type="InterPro" id="IPR008906">
    <property type="entry name" value="HATC_C_dom"/>
</dbReference>
<evidence type="ECO:0000313" key="3">
    <source>
        <dbReference type="Proteomes" id="UP000515124"/>
    </source>
</evidence>
<evidence type="ECO:0000259" key="2">
    <source>
        <dbReference type="Pfam" id="PF14291"/>
    </source>
</evidence>
<dbReference type="KEGG" id="pavi:110772514"/>
<dbReference type="GO" id="GO:0046983">
    <property type="term" value="F:protein dimerization activity"/>
    <property type="evidence" value="ECO:0007669"/>
    <property type="project" value="InterPro"/>
</dbReference>
<protein>
    <submittedName>
        <fullName evidence="4">Zinc finger MYM-type protein 1-like</fullName>
    </submittedName>
</protein>
<feature type="domain" description="DUF4371" evidence="2">
    <location>
        <begin position="2"/>
        <end position="179"/>
    </location>
</feature>
<dbReference type="Pfam" id="PF05699">
    <property type="entry name" value="Dimer_Tnp_hAT"/>
    <property type="match status" value="1"/>
</dbReference>
<dbReference type="SUPFAM" id="SSF53098">
    <property type="entry name" value="Ribonuclease H-like"/>
    <property type="match status" value="1"/>
</dbReference>
<dbReference type="InterPro" id="IPR025398">
    <property type="entry name" value="DUF4371"/>
</dbReference>
<dbReference type="Pfam" id="PF14291">
    <property type="entry name" value="DUF4371"/>
    <property type="match status" value="1"/>
</dbReference>
<dbReference type="GeneID" id="110772514"/>
<dbReference type="RefSeq" id="XP_021832640.1">
    <property type="nucleotide sequence ID" value="XM_021976948.1"/>
</dbReference>
<keyword evidence="3" id="KW-1185">Reference proteome</keyword>
<accession>A0A6P5U0D1</accession>